<organism evidence="9 10">
    <name type="scientific">Gordonia cholesterolivorans</name>
    <dbReference type="NCBI Taxonomy" id="559625"/>
    <lineage>
        <taxon>Bacteria</taxon>
        <taxon>Bacillati</taxon>
        <taxon>Actinomycetota</taxon>
        <taxon>Actinomycetes</taxon>
        <taxon>Mycobacteriales</taxon>
        <taxon>Gordoniaceae</taxon>
        <taxon>Gordonia</taxon>
    </lineage>
</organism>
<reference evidence="9 10" key="1">
    <citation type="journal article" date="2019" name="Int. J. Syst. Evol. Microbiol.">
        <title>The Global Catalogue of Microorganisms (GCM) 10K type strain sequencing project: providing services to taxonomists for standard genome sequencing and annotation.</title>
        <authorList>
            <consortium name="The Broad Institute Genomics Platform"/>
            <consortium name="The Broad Institute Genome Sequencing Center for Infectious Disease"/>
            <person name="Wu L."/>
            <person name="Ma J."/>
        </authorList>
    </citation>
    <scope>NUCLEOTIDE SEQUENCE [LARGE SCALE GENOMIC DNA]</scope>
    <source>
        <strain evidence="9 10">JCM 16227</strain>
    </source>
</reference>
<comment type="pathway">
    <text evidence="1 5 6">Protein modification; protein lipoylation via endogenous pathway; protein N(6)-(lipoyl)lysine from octanoyl-[acyl-carrier-protein]: step 1/2.</text>
</comment>
<feature type="binding site" evidence="5">
    <location>
        <begin position="79"/>
        <end position="86"/>
    </location>
    <ligand>
        <name>substrate</name>
    </ligand>
</feature>
<dbReference type="CDD" id="cd16444">
    <property type="entry name" value="LipB"/>
    <property type="match status" value="1"/>
</dbReference>
<name>A0ABN3HGL6_9ACTN</name>
<dbReference type="Proteomes" id="UP001501170">
    <property type="component" value="Unassembled WGS sequence"/>
</dbReference>
<feature type="active site" description="Acyl-thioester intermediate" evidence="5">
    <location>
        <position position="180"/>
    </location>
</feature>
<comment type="miscellaneous">
    <text evidence="5">In the reaction, the free carboxyl group of octanoic acid is attached via an amide linkage to the epsilon-amino group of a specific lysine residue of lipoyl domains of lipoate-dependent enzymes.</text>
</comment>
<keyword evidence="10" id="KW-1185">Reference proteome</keyword>
<dbReference type="NCBIfam" id="TIGR00214">
    <property type="entry name" value="lipB"/>
    <property type="match status" value="1"/>
</dbReference>
<feature type="domain" description="BPL/LPL catalytic" evidence="8">
    <location>
        <begin position="41"/>
        <end position="219"/>
    </location>
</feature>
<evidence type="ECO:0000256" key="4">
    <source>
        <dbReference type="ARBA" id="ARBA00024732"/>
    </source>
</evidence>
<comment type="caution">
    <text evidence="5">Lacks conserved residue(s) required for the propagation of feature annotation.</text>
</comment>
<feature type="site" description="Lowers pKa of active site Cys" evidence="5">
    <location>
        <position position="146"/>
    </location>
</feature>
<dbReference type="InterPro" id="IPR000544">
    <property type="entry name" value="Octanoyltransferase"/>
</dbReference>
<evidence type="ECO:0000256" key="2">
    <source>
        <dbReference type="ARBA" id="ARBA00022679"/>
    </source>
</evidence>
<accession>A0ABN3HGL6</accession>
<evidence type="ECO:0000259" key="8">
    <source>
        <dbReference type="PROSITE" id="PS51733"/>
    </source>
</evidence>
<dbReference type="InterPro" id="IPR004143">
    <property type="entry name" value="BPL_LPL_catalytic"/>
</dbReference>
<evidence type="ECO:0000256" key="7">
    <source>
        <dbReference type="SAM" id="MobiDB-lite"/>
    </source>
</evidence>
<dbReference type="HAMAP" id="MF_00013">
    <property type="entry name" value="LipB"/>
    <property type="match status" value="1"/>
</dbReference>
<dbReference type="NCBIfam" id="NF010925">
    <property type="entry name" value="PRK14345.1"/>
    <property type="match status" value="1"/>
</dbReference>
<feature type="region of interest" description="Disordered" evidence="7">
    <location>
        <begin position="215"/>
        <end position="245"/>
    </location>
</feature>
<comment type="function">
    <text evidence="4 5 6">Catalyzes the transfer of endogenously produced octanoic acid from octanoyl-acyl-carrier-protein onto the lipoyl domains of lipoate-dependent enzymes. Lipoyl-ACP can also act as a substrate although octanoyl-ACP is likely to be the physiological substrate.</text>
</comment>
<protein>
    <recommendedName>
        <fullName evidence="5 6">Octanoyltransferase</fullName>
        <ecNumber evidence="5 6">2.3.1.181</ecNumber>
    </recommendedName>
    <alternativeName>
        <fullName evidence="5">Lipoate-protein ligase B</fullName>
    </alternativeName>
    <alternativeName>
        <fullName evidence="5">Lipoyl/octanoyl transferase</fullName>
    </alternativeName>
    <alternativeName>
        <fullName evidence="5">Octanoyl-[acyl-carrier-protein]-protein N-octanoyltransferase</fullName>
    </alternativeName>
</protein>
<evidence type="ECO:0000256" key="5">
    <source>
        <dbReference type="HAMAP-Rule" id="MF_00013"/>
    </source>
</evidence>
<keyword evidence="3 5" id="KW-0012">Acyltransferase</keyword>
<dbReference type="PANTHER" id="PTHR10993:SF7">
    <property type="entry name" value="LIPOYLTRANSFERASE 2, MITOCHONDRIAL-RELATED"/>
    <property type="match status" value="1"/>
</dbReference>
<dbReference type="Gene3D" id="3.30.930.10">
    <property type="entry name" value="Bira Bifunctional Protein, Domain 2"/>
    <property type="match status" value="1"/>
</dbReference>
<dbReference type="InterPro" id="IPR045864">
    <property type="entry name" value="aa-tRNA-synth_II/BPL/LPL"/>
</dbReference>
<dbReference type="GO" id="GO:0016740">
    <property type="term" value="F:transferase activity"/>
    <property type="evidence" value="ECO:0007669"/>
    <property type="project" value="UniProtKB-KW"/>
</dbReference>
<comment type="subcellular location">
    <subcellularLocation>
        <location evidence="5">Cytoplasm</location>
    </subcellularLocation>
</comment>
<comment type="catalytic activity">
    <reaction evidence="5 6">
        <text>octanoyl-[ACP] + L-lysyl-[protein] = N(6)-octanoyl-L-lysyl-[protein] + holo-[ACP] + H(+)</text>
        <dbReference type="Rhea" id="RHEA:17665"/>
        <dbReference type="Rhea" id="RHEA-COMP:9636"/>
        <dbReference type="Rhea" id="RHEA-COMP:9685"/>
        <dbReference type="Rhea" id="RHEA-COMP:9752"/>
        <dbReference type="Rhea" id="RHEA-COMP:9928"/>
        <dbReference type="ChEBI" id="CHEBI:15378"/>
        <dbReference type="ChEBI" id="CHEBI:29969"/>
        <dbReference type="ChEBI" id="CHEBI:64479"/>
        <dbReference type="ChEBI" id="CHEBI:78463"/>
        <dbReference type="ChEBI" id="CHEBI:78809"/>
        <dbReference type="EC" id="2.3.1.181"/>
    </reaction>
</comment>
<feature type="binding site" evidence="5">
    <location>
        <begin position="162"/>
        <end position="164"/>
    </location>
    <ligand>
        <name>substrate</name>
    </ligand>
</feature>
<dbReference type="SUPFAM" id="SSF55681">
    <property type="entry name" value="Class II aaRS and biotin synthetases"/>
    <property type="match status" value="1"/>
</dbReference>
<dbReference type="PIRSF" id="PIRSF016262">
    <property type="entry name" value="LPLase"/>
    <property type="match status" value="1"/>
</dbReference>
<dbReference type="InterPro" id="IPR020605">
    <property type="entry name" value="Octanoyltransferase_CS"/>
</dbReference>
<proteinExistence type="inferred from homology"/>
<evidence type="ECO:0000313" key="9">
    <source>
        <dbReference type="EMBL" id="GAA2378868.1"/>
    </source>
</evidence>
<gene>
    <name evidence="5 9" type="primary">lipB</name>
    <name evidence="9" type="ORF">GCM10009855_18610</name>
</gene>
<keyword evidence="5" id="KW-0963">Cytoplasm</keyword>
<keyword evidence="2 5" id="KW-0808">Transferase</keyword>
<evidence type="ECO:0000256" key="6">
    <source>
        <dbReference type="PIRNR" id="PIRNR016262"/>
    </source>
</evidence>
<dbReference type="EC" id="2.3.1.181" evidence="5 6"/>
<comment type="caution">
    <text evidence="9">The sequence shown here is derived from an EMBL/GenBank/DDBJ whole genome shotgun (WGS) entry which is preliminary data.</text>
</comment>
<evidence type="ECO:0000313" key="10">
    <source>
        <dbReference type="Proteomes" id="UP001501170"/>
    </source>
</evidence>
<dbReference type="PANTHER" id="PTHR10993">
    <property type="entry name" value="OCTANOYLTRANSFERASE"/>
    <property type="match status" value="1"/>
</dbReference>
<sequence>MRNASSRADGAPIEVRRLGVVDYTEAYELQHRLAEQRATGELDHDLLLLLEHPSVYTAGKRTEDSDRPVNGARVIDVDRGGRITWHGPGQLVGYPIVKLAEPLDVVDYVRRLEEALIGVAARQGLATGRVDGRSGVWLRDAAGERKLAQIGIRVAKGVTLHGFALNVNPDMSVFDAIVPCGIADAGVTSLSQETGTAVTVDDVLDDVVELVQKCLDDPAGPGSDTAGAPAEAGRPTAPTSVGSAQ</sequence>
<dbReference type="PROSITE" id="PS01313">
    <property type="entry name" value="LIPB"/>
    <property type="match status" value="1"/>
</dbReference>
<dbReference type="Pfam" id="PF21948">
    <property type="entry name" value="LplA-B_cat"/>
    <property type="match status" value="1"/>
</dbReference>
<evidence type="ECO:0000256" key="3">
    <source>
        <dbReference type="ARBA" id="ARBA00023315"/>
    </source>
</evidence>
<evidence type="ECO:0000256" key="1">
    <source>
        <dbReference type="ARBA" id="ARBA00004821"/>
    </source>
</evidence>
<dbReference type="PROSITE" id="PS51733">
    <property type="entry name" value="BPL_LPL_CATALYTIC"/>
    <property type="match status" value="1"/>
</dbReference>
<comment type="similarity">
    <text evidence="5 6">Belongs to the LipB family.</text>
</comment>
<dbReference type="EMBL" id="BAAARB010000008">
    <property type="protein sequence ID" value="GAA2378868.1"/>
    <property type="molecule type" value="Genomic_DNA"/>
</dbReference>
<dbReference type="RefSeq" id="WP_006895270.1">
    <property type="nucleotide sequence ID" value="NZ_BAAARB010000008.1"/>
</dbReference>